<dbReference type="Proteomes" id="UP001497535">
    <property type="component" value="Unassembled WGS sequence"/>
</dbReference>
<comment type="caution">
    <text evidence="1">The sequence shown here is derived from an EMBL/GenBank/DDBJ whole genome shotgun (WGS) entry which is preliminary data.</text>
</comment>
<evidence type="ECO:0000313" key="1">
    <source>
        <dbReference type="EMBL" id="CAK5013531.1"/>
    </source>
</evidence>
<organism evidence="1 2">
    <name type="scientific">Meloidogyne enterolobii</name>
    <name type="common">Root-knot nematode worm</name>
    <name type="synonym">Meloidogyne mayaguensis</name>
    <dbReference type="NCBI Taxonomy" id="390850"/>
    <lineage>
        <taxon>Eukaryota</taxon>
        <taxon>Metazoa</taxon>
        <taxon>Ecdysozoa</taxon>
        <taxon>Nematoda</taxon>
        <taxon>Chromadorea</taxon>
        <taxon>Rhabditida</taxon>
        <taxon>Tylenchina</taxon>
        <taxon>Tylenchomorpha</taxon>
        <taxon>Tylenchoidea</taxon>
        <taxon>Meloidogynidae</taxon>
        <taxon>Meloidogyninae</taxon>
        <taxon>Meloidogyne</taxon>
    </lineage>
</organism>
<protein>
    <submittedName>
        <fullName evidence="1">Uncharacterized protein</fullName>
    </submittedName>
</protein>
<accession>A0ACB0XR96</accession>
<dbReference type="EMBL" id="CAVMJV010000002">
    <property type="protein sequence ID" value="CAK5013531.1"/>
    <property type="molecule type" value="Genomic_DNA"/>
</dbReference>
<evidence type="ECO:0000313" key="2">
    <source>
        <dbReference type="Proteomes" id="UP001497535"/>
    </source>
</evidence>
<proteinExistence type="predicted"/>
<keyword evidence="2" id="KW-1185">Reference proteome</keyword>
<sequence>MVQASVSPPVPHWELGIGSIACHAWNKDRTQIAVSPSNNEIHIFEKSGDCWRSIHILSEHDLLITGIDWLNLFCFLGYFLNSRAPDTNRIVSCSHDKNAFVWTFDPKQGQWKPELVWIRTNRAATCVKWSPKENKFAIGTGERLIAVCYYERENNWWISRQIKKPIRSTVISLNWHPNNVLLATGSCDFTTRVFSAYVKEVDDKPSPNPWGTKMPFGELLKEYKTGGWVNDVAFSPSGCRLTWVCHDSTISIFDSTHNQQLPITQKTPFLPFTSIKWINESEILTAGFDCSPILYNFDGFTIKFICKLDVPSENKNNQANVNSAFAMFRNFDKRAAVANGGGGSEFGVNNSLNNSFAKTLHQNTILELKLHSVTNTSSKFSTCSADGIIAVWDVNVCVKIFLI</sequence>
<reference evidence="1" key="1">
    <citation type="submission" date="2023-11" db="EMBL/GenBank/DDBJ databases">
        <authorList>
            <person name="Poullet M."/>
        </authorList>
    </citation>
    <scope>NUCLEOTIDE SEQUENCE</scope>
    <source>
        <strain evidence="1">E1834</strain>
    </source>
</reference>
<name>A0ACB0XR96_MELEN</name>
<gene>
    <name evidence="1" type="ORF">MENTE1834_LOCUS2434</name>
</gene>